<proteinExistence type="predicted"/>
<comment type="caution">
    <text evidence="1">The sequence shown here is derived from an EMBL/GenBank/DDBJ whole genome shotgun (WGS) entry which is preliminary data.</text>
</comment>
<keyword evidence="2" id="KW-1185">Reference proteome</keyword>
<dbReference type="Proteomes" id="UP001279410">
    <property type="component" value="Unassembled WGS sequence"/>
</dbReference>
<name>A0AAD3MII7_LATJO</name>
<dbReference type="PANTHER" id="PTHR22619:SF3">
    <property type="entry name" value="ZINC FINGER SWIM DOMAIN-CONTAINING PROTEIN 6"/>
    <property type="match status" value="1"/>
</dbReference>
<organism evidence="1 2">
    <name type="scientific">Lates japonicus</name>
    <name type="common">Japanese lates</name>
    <dbReference type="NCBI Taxonomy" id="270547"/>
    <lineage>
        <taxon>Eukaryota</taxon>
        <taxon>Metazoa</taxon>
        <taxon>Chordata</taxon>
        <taxon>Craniata</taxon>
        <taxon>Vertebrata</taxon>
        <taxon>Euteleostomi</taxon>
        <taxon>Actinopterygii</taxon>
        <taxon>Neopterygii</taxon>
        <taxon>Teleostei</taxon>
        <taxon>Neoteleostei</taxon>
        <taxon>Acanthomorphata</taxon>
        <taxon>Carangaria</taxon>
        <taxon>Carangaria incertae sedis</taxon>
        <taxon>Centropomidae</taxon>
        <taxon>Lates</taxon>
    </lineage>
</organism>
<reference evidence="1" key="1">
    <citation type="submission" date="2022-08" db="EMBL/GenBank/DDBJ databases">
        <title>Genome sequencing of akame (Lates japonicus).</title>
        <authorList>
            <person name="Hashiguchi Y."/>
            <person name="Takahashi H."/>
        </authorList>
    </citation>
    <scope>NUCLEOTIDE SEQUENCE</scope>
    <source>
        <strain evidence="1">Kochi</strain>
    </source>
</reference>
<dbReference type="AlphaFoldDB" id="A0AAD3MII7"/>
<gene>
    <name evidence="1" type="ORF">AKAME5_000677300</name>
</gene>
<evidence type="ECO:0000313" key="1">
    <source>
        <dbReference type="EMBL" id="GLD54111.1"/>
    </source>
</evidence>
<accession>A0AAD3MII7</accession>
<dbReference type="PANTHER" id="PTHR22619">
    <property type="entry name" value="ZINC FINGER SWIM DOMAIN CONTAINING PROTEIN 4, 5, 6"/>
    <property type="match status" value="1"/>
</dbReference>
<dbReference type="EMBL" id="BRZM01000019">
    <property type="protein sequence ID" value="GLD54111.1"/>
    <property type="molecule type" value="Genomic_DNA"/>
</dbReference>
<evidence type="ECO:0000313" key="2">
    <source>
        <dbReference type="Proteomes" id="UP001279410"/>
    </source>
</evidence>
<sequence length="156" mass="17832">MILDPVPQVYPKPCDYPWACIVMETWLSLELVLKCHVSYAGEEVLRVPLAVPGPTMSWLCGILPCVVERADLQRMPVKIAADGESCVKKRRRYWPSCKKWNPTTLVKIFRKQAVFLLEAGPYSGLGEIVHRESVPMHTFARYLFTSLPIPSRFELK</sequence>
<dbReference type="GO" id="GO:0031462">
    <property type="term" value="C:Cul2-RING ubiquitin ligase complex"/>
    <property type="evidence" value="ECO:0007669"/>
    <property type="project" value="TreeGrafter"/>
</dbReference>
<protein>
    <submittedName>
        <fullName evidence="1">Zinc finger SWIM domain-containing protein 6 isoform X3</fullName>
    </submittedName>
</protein>